<feature type="compositionally biased region" description="Polar residues" evidence="3">
    <location>
        <begin position="340"/>
        <end position="360"/>
    </location>
</feature>
<dbReference type="Gene3D" id="6.10.280.150">
    <property type="match status" value="1"/>
</dbReference>
<dbReference type="GO" id="GO:0003779">
    <property type="term" value="F:actin binding"/>
    <property type="evidence" value="ECO:0007669"/>
    <property type="project" value="UniProtKB-UniRule"/>
</dbReference>
<dbReference type="GO" id="GO:0005856">
    <property type="term" value="C:cytoskeleton"/>
    <property type="evidence" value="ECO:0007669"/>
    <property type="project" value="UniProtKB-SubCell"/>
</dbReference>
<evidence type="ECO:0000313" key="4">
    <source>
        <dbReference type="EMBL" id="KAF5207231.1"/>
    </source>
</evidence>
<feature type="region of interest" description="Disordered" evidence="3">
    <location>
        <begin position="340"/>
        <end position="361"/>
    </location>
</feature>
<evidence type="ECO:0000256" key="3">
    <source>
        <dbReference type="SAM" id="MobiDB-lite"/>
    </source>
</evidence>
<feature type="compositionally biased region" description="Basic and acidic residues" evidence="3">
    <location>
        <begin position="734"/>
        <end position="749"/>
    </location>
</feature>
<evidence type="ECO:0000256" key="1">
    <source>
        <dbReference type="ARBA" id="ARBA00006993"/>
    </source>
</evidence>
<dbReference type="GO" id="GO:0071933">
    <property type="term" value="F:Arp2/3 complex binding"/>
    <property type="evidence" value="ECO:0007669"/>
    <property type="project" value="TreeGrafter"/>
</dbReference>
<comment type="caution">
    <text evidence="4">The sequence shown here is derived from an EMBL/GenBank/DDBJ whole genome shotgun (WGS) entry which is preliminary data.</text>
</comment>
<dbReference type="GO" id="GO:2000601">
    <property type="term" value="P:positive regulation of Arp2/3 complex-mediated actin nucleation"/>
    <property type="evidence" value="ECO:0007669"/>
    <property type="project" value="TreeGrafter"/>
</dbReference>
<dbReference type="OrthoDB" id="753427at2759"/>
<evidence type="ECO:0000313" key="5">
    <source>
        <dbReference type="Proteomes" id="UP000554482"/>
    </source>
</evidence>
<comment type="similarity">
    <text evidence="1 2">Belongs to the SCAR/WAVE family.</text>
</comment>
<feature type="compositionally biased region" description="Polar residues" evidence="3">
    <location>
        <begin position="891"/>
        <end position="919"/>
    </location>
</feature>
<feature type="region of interest" description="Disordered" evidence="3">
    <location>
        <begin position="734"/>
        <end position="775"/>
    </location>
</feature>
<feature type="region of interest" description="Disordered" evidence="3">
    <location>
        <begin position="891"/>
        <end position="944"/>
    </location>
</feature>
<evidence type="ECO:0000256" key="2">
    <source>
        <dbReference type="RuleBase" id="RU367034"/>
    </source>
</evidence>
<organism evidence="4 5">
    <name type="scientific">Thalictrum thalictroides</name>
    <name type="common">Rue-anemone</name>
    <name type="synonym">Anemone thalictroides</name>
    <dbReference type="NCBI Taxonomy" id="46969"/>
    <lineage>
        <taxon>Eukaryota</taxon>
        <taxon>Viridiplantae</taxon>
        <taxon>Streptophyta</taxon>
        <taxon>Embryophyta</taxon>
        <taxon>Tracheophyta</taxon>
        <taxon>Spermatophyta</taxon>
        <taxon>Magnoliopsida</taxon>
        <taxon>Ranunculales</taxon>
        <taxon>Ranunculaceae</taxon>
        <taxon>Thalictroideae</taxon>
        <taxon>Thalictrum</taxon>
    </lineage>
</organism>
<feature type="region of interest" description="Disordered" evidence="3">
    <location>
        <begin position="990"/>
        <end position="1009"/>
    </location>
</feature>
<protein>
    <recommendedName>
        <fullName evidence="2">Protein SCAR</fullName>
    </recommendedName>
    <alternativeName>
        <fullName evidence="2">Protein WAVE</fullName>
    </alternativeName>
</protein>
<dbReference type="Proteomes" id="UP000554482">
    <property type="component" value="Unassembled WGS sequence"/>
</dbReference>
<dbReference type="AlphaFoldDB" id="A0A7J6XBQ7"/>
<dbReference type="GO" id="GO:0034237">
    <property type="term" value="F:protein kinase A regulatory subunit binding"/>
    <property type="evidence" value="ECO:0007669"/>
    <property type="project" value="TreeGrafter"/>
</dbReference>
<keyword evidence="5" id="KW-1185">Reference proteome</keyword>
<proteinExistence type="inferred from homology"/>
<keyword evidence="2" id="KW-0206">Cytoskeleton</keyword>
<sequence length="1093" mass="120792">MPLVRFEVRNEYGLGTKELYGTSICKDDPKAILNGVAVSGLVGILRQLGDLAEFAAEIFHGLQEEVMTTASRSHKLIVRVQNVEAALPSLEKAVYSQTNHIHFAYTTGTDWHPNLQTSRRRNRIVHSYLPAFIMDSYEECRDPPSVHLLDKFDIGGPGACLKRYSDPSFFKKALASSDLANGANIQAEKKVRQTKKKGVQQRNVVPHVVAVSQQNSRRFDSTLAKNSNGKAISMSRSEPEDRSISFDSSRFNYIDCAFEATSCTSHKDQEHHVLKSSYLKQQCNDTLNTIHPREKDGEADDVLPHPDQGTANSSGVTWDEKTEILKPKIQKSIVEDQRTSELISTSSDQNKLESETTNSCESEDVMYKENRLESLTDGILSELDDSESEYYMDALNTTASEVETDAEKQTKIGVELPFVNLNNTTDFGINMLTERKGQSAALSDAEPCIRPGFLNLTESFEDPVFPKPPQFLCTHSNSYNVDTGLSKVTDLHDIPGVNGCESSSSYPLSSGLNGLESQASLGEKIISSVCHSQESIAEISGKRSIQLWTNGSLLGLAPSKPSDLGEHGLSSDNIMVGTPCDERISHVHEPDQTSLRSNEETAKLHDTVIPNSGNDILPNGSDEFSTSYDKQVNLLIPGSSLKISSTLSESKFDKSKDSVCSTFSNAHEHGSIDTIERGLTDAKAMNLRCDFPVVPDVRGSARDCDQETKSNSSNIFLPTYRSLVNSFQKKVTLSHDETSERSSVEKRGFTEPLSHGSPTNSISSSPPLEHMRISHYPVDGSESSKLKLNFHDGHHFRENSKDVIFPSFQLFPQPFSPFKDVNFGSDDDTFSRSSEYMSDELLSELSESNSEQWACGRAPGSEDKDIYHALHRFSSAESISKSSDIEEINHESINPDDSFNSPDNRNGKSIHNDSLINLSNRKDLPPGLQSPDKAMPPPPPLPPLQWRAMNPHVDLLDDKQGCISEAFSNQCSQQAPISSMSQQAKTTLLGQLPHGNKTTPCPPESKKEEQKKLNVHIIANQAQSNKILEEKEDFLHQIRSKSFSLKRTVTARPAFTPGPIADIKVAAILQKANAIRQAFVGSDEEDSEDWSDD</sequence>
<feature type="compositionally biased region" description="Polar residues" evidence="3">
    <location>
        <begin position="756"/>
        <end position="766"/>
    </location>
</feature>
<comment type="function">
    <text evidence="2">Involved in regulation of actin and microtubule organization. Part of a WAVE complex that activates the Arp2/3 complex.</text>
</comment>
<gene>
    <name evidence="4" type="ORF">FRX31_003183</name>
</gene>
<keyword evidence="2" id="KW-0009">Actin-binding</keyword>
<reference evidence="4 5" key="1">
    <citation type="submission" date="2020-06" db="EMBL/GenBank/DDBJ databases">
        <title>Transcriptomic and genomic resources for Thalictrum thalictroides and T. hernandezii: Facilitating candidate gene discovery in an emerging model plant lineage.</title>
        <authorList>
            <person name="Arias T."/>
            <person name="Riano-Pachon D.M."/>
            <person name="Di Stilio V.S."/>
        </authorList>
    </citation>
    <scope>NUCLEOTIDE SEQUENCE [LARGE SCALE GENOMIC DNA]</scope>
    <source>
        <strain evidence="5">cv. WT478/WT964</strain>
        <tissue evidence="4">Leaves</tissue>
    </source>
</reference>
<dbReference type="GO" id="GO:0030036">
    <property type="term" value="P:actin cytoskeleton organization"/>
    <property type="evidence" value="ECO:0007669"/>
    <property type="project" value="UniProtKB-UniRule"/>
</dbReference>
<dbReference type="InterPro" id="IPR028288">
    <property type="entry name" value="SCAR/WAVE_fam"/>
</dbReference>
<feature type="compositionally biased region" description="Pro residues" evidence="3">
    <location>
        <begin position="934"/>
        <end position="943"/>
    </location>
</feature>
<feature type="region of interest" description="Disordered" evidence="3">
    <location>
        <begin position="291"/>
        <end position="316"/>
    </location>
</feature>
<dbReference type="PANTHER" id="PTHR12902">
    <property type="entry name" value="WASP-1"/>
    <property type="match status" value="1"/>
</dbReference>
<dbReference type="EMBL" id="JABWDY010001672">
    <property type="protein sequence ID" value="KAF5207231.1"/>
    <property type="molecule type" value="Genomic_DNA"/>
</dbReference>
<comment type="subcellular location">
    <subcellularLocation>
        <location evidence="2">Cytoplasm</location>
        <location evidence="2">Cytoskeleton</location>
    </subcellularLocation>
</comment>
<accession>A0A7J6XBQ7</accession>
<keyword evidence="2" id="KW-0963">Cytoplasm</keyword>
<dbReference type="PANTHER" id="PTHR12902:SF33">
    <property type="entry name" value="PROTEIN SCAR3"/>
    <property type="match status" value="1"/>
</dbReference>
<name>A0A7J6XBQ7_THATH</name>
<dbReference type="Gene3D" id="1.20.5.340">
    <property type="match status" value="1"/>
</dbReference>